<keyword evidence="2" id="KW-0479">Metal-binding</keyword>
<feature type="domain" description="C2H2-type" evidence="8">
    <location>
        <begin position="325"/>
        <end position="348"/>
    </location>
</feature>
<comment type="subcellular location">
    <subcellularLocation>
        <location evidence="1">Nucleus</location>
    </subcellularLocation>
</comment>
<evidence type="ECO:0000256" key="5">
    <source>
        <dbReference type="ARBA" id="ARBA00022833"/>
    </source>
</evidence>
<name>A0A8I6RCG4_CIMLE</name>
<feature type="domain" description="C2H2-type" evidence="8">
    <location>
        <begin position="177"/>
        <end position="206"/>
    </location>
</feature>
<dbReference type="FunFam" id="3.30.160.60:FF:000125">
    <property type="entry name" value="Putative zinc finger protein 143"/>
    <property type="match status" value="3"/>
</dbReference>
<feature type="domain" description="C2H2-type" evidence="8">
    <location>
        <begin position="295"/>
        <end position="324"/>
    </location>
</feature>
<dbReference type="FunFam" id="3.30.160.60:FF:001102">
    <property type="entry name" value="Transcription factor IIIA"/>
    <property type="match status" value="1"/>
</dbReference>
<feature type="domain" description="C2H2-type" evidence="8">
    <location>
        <begin position="265"/>
        <end position="294"/>
    </location>
</feature>
<dbReference type="RefSeq" id="XP_014241204.1">
    <property type="nucleotide sequence ID" value="XM_014385718.2"/>
</dbReference>
<dbReference type="PROSITE" id="PS50157">
    <property type="entry name" value="ZINC_FINGER_C2H2_2"/>
    <property type="match status" value="7"/>
</dbReference>
<dbReference type="GO" id="GO:0000981">
    <property type="term" value="F:DNA-binding transcription factor activity, RNA polymerase II-specific"/>
    <property type="evidence" value="ECO:0007669"/>
    <property type="project" value="TreeGrafter"/>
</dbReference>
<keyword evidence="3" id="KW-0677">Repeat</keyword>
<proteinExistence type="predicted"/>
<evidence type="ECO:0000256" key="2">
    <source>
        <dbReference type="ARBA" id="ARBA00022723"/>
    </source>
</evidence>
<evidence type="ECO:0000256" key="1">
    <source>
        <dbReference type="ARBA" id="ARBA00004123"/>
    </source>
</evidence>
<keyword evidence="5" id="KW-0862">Zinc</keyword>
<dbReference type="EnsemblMetazoa" id="XM_014385720.2">
    <property type="protein sequence ID" value="XP_014241206.1"/>
    <property type="gene ID" value="LOC106661948"/>
</dbReference>
<keyword evidence="4 7" id="KW-0863">Zinc-finger</keyword>
<dbReference type="PROSITE" id="PS00028">
    <property type="entry name" value="ZINC_FINGER_C2H2_1"/>
    <property type="match status" value="7"/>
</dbReference>
<dbReference type="InterPro" id="IPR036236">
    <property type="entry name" value="Znf_C2H2_sf"/>
</dbReference>
<dbReference type="SMART" id="SM00355">
    <property type="entry name" value="ZnF_C2H2"/>
    <property type="match status" value="7"/>
</dbReference>
<evidence type="ECO:0000256" key="4">
    <source>
        <dbReference type="ARBA" id="ARBA00022771"/>
    </source>
</evidence>
<feature type="domain" description="C2H2-type" evidence="8">
    <location>
        <begin position="207"/>
        <end position="234"/>
    </location>
</feature>
<dbReference type="RefSeq" id="XP_014241207.1">
    <property type="nucleotide sequence ID" value="XM_014385721.2"/>
</dbReference>
<dbReference type="InterPro" id="IPR013087">
    <property type="entry name" value="Znf_C2H2_type"/>
</dbReference>
<dbReference type="GO" id="GO:0005634">
    <property type="term" value="C:nucleus"/>
    <property type="evidence" value="ECO:0007669"/>
    <property type="project" value="UniProtKB-SubCell"/>
</dbReference>
<keyword evidence="6" id="KW-0539">Nucleus</keyword>
<evidence type="ECO:0000313" key="9">
    <source>
        <dbReference type="EnsemblMetazoa" id="XP_014241207.1"/>
    </source>
</evidence>
<reference evidence="9" key="1">
    <citation type="submission" date="2022-01" db="UniProtKB">
        <authorList>
            <consortium name="EnsemblMetazoa"/>
        </authorList>
    </citation>
    <scope>IDENTIFICATION</scope>
</reference>
<evidence type="ECO:0000256" key="6">
    <source>
        <dbReference type="ARBA" id="ARBA00023242"/>
    </source>
</evidence>
<dbReference type="PANTHER" id="PTHR23235:SF120">
    <property type="entry name" value="KRUPPEL-LIKE FACTOR 15"/>
    <property type="match status" value="1"/>
</dbReference>
<dbReference type="GeneID" id="106661948"/>
<evidence type="ECO:0000259" key="8">
    <source>
        <dbReference type="PROSITE" id="PS50157"/>
    </source>
</evidence>
<dbReference type="EnsemblMetazoa" id="XM_014385718.2">
    <property type="protein sequence ID" value="XP_014241204.1"/>
    <property type="gene ID" value="LOC106661948"/>
</dbReference>
<dbReference type="GO" id="GO:0008270">
    <property type="term" value="F:zinc ion binding"/>
    <property type="evidence" value="ECO:0007669"/>
    <property type="project" value="UniProtKB-KW"/>
</dbReference>
<dbReference type="Proteomes" id="UP000494040">
    <property type="component" value="Unassembled WGS sequence"/>
</dbReference>
<protein>
    <recommendedName>
        <fullName evidence="8">C2H2-type domain-containing protein</fullName>
    </recommendedName>
</protein>
<dbReference type="KEGG" id="clec:106661948"/>
<dbReference type="AlphaFoldDB" id="A0A8I6RCG4"/>
<evidence type="ECO:0000313" key="10">
    <source>
        <dbReference type="Proteomes" id="UP000494040"/>
    </source>
</evidence>
<dbReference type="EnsemblMetazoa" id="XM_014385721.2">
    <property type="protein sequence ID" value="XP_014241207.1"/>
    <property type="gene ID" value="LOC106661948"/>
</dbReference>
<dbReference type="SUPFAM" id="SSF57667">
    <property type="entry name" value="beta-beta-alpha zinc fingers"/>
    <property type="match status" value="4"/>
</dbReference>
<dbReference type="OrthoDB" id="6077919at2759"/>
<dbReference type="PANTHER" id="PTHR23235">
    <property type="entry name" value="KRUEPPEL-LIKE TRANSCRIPTION FACTOR"/>
    <property type="match status" value="1"/>
</dbReference>
<evidence type="ECO:0000256" key="3">
    <source>
        <dbReference type="ARBA" id="ARBA00022737"/>
    </source>
</evidence>
<evidence type="ECO:0000256" key="7">
    <source>
        <dbReference type="PROSITE-ProRule" id="PRU00042"/>
    </source>
</evidence>
<dbReference type="FunFam" id="3.30.160.60:FF:000072">
    <property type="entry name" value="zinc finger protein 143 isoform X1"/>
    <property type="match status" value="1"/>
</dbReference>
<dbReference type="RefSeq" id="XP_014241206.1">
    <property type="nucleotide sequence ID" value="XM_014385720.2"/>
</dbReference>
<keyword evidence="10" id="KW-1185">Reference proteome</keyword>
<dbReference type="Gene3D" id="3.30.160.60">
    <property type="entry name" value="Classic Zinc Finger"/>
    <property type="match status" value="7"/>
</dbReference>
<accession>A0A8I6RCG4</accession>
<organism evidence="9 10">
    <name type="scientific">Cimex lectularius</name>
    <name type="common">Bed bug</name>
    <name type="synonym">Acanthia lectularia</name>
    <dbReference type="NCBI Taxonomy" id="79782"/>
    <lineage>
        <taxon>Eukaryota</taxon>
        <taxon>Metazoa</taxon>
        <taxon>Ecdysozoa</taxon>
        <taxon>Arthropoda</taxon>
        <taxon>Hexapoda</taxon>
        <taxon>Insecta</taxon>
        <taxon>Pterygota</taxon>
        <taxon>Neoptera</taxon>
        <taxon>Paraneoptera</taxon>
        <taxon>Hemiptera</taxon>
        <taxon>Heteroptera</taxon>
        <taxon>Panheteroptera</taxon>
        <taxon>Cimicomorpha</taxon>
        <taxon>Cimicidae</taxon>
        <taxon>Cimex</taxon>
    </lineage>
</organism>
<feature type="domain" description="C2H2-type" evidence="8">
    <location>
        <begin position="147"/>
        <end position="176"/>
    </location>
</feature>
<dbReference type="Pfam" id="PF00096">
    <property type="entry name" value="zf-C2H2"/>
    <property type="match status" value="6"/>
</dbReference>
<dbReference type="GO" id="GO:0000978">
    <property type="term" value="F:RNA polymerase II cis-regulatory region sequence-specific DNA binding"/>
    <property type="evidence" value="ECO:0007669"/>
    <property type="project" value="TreeGrafter"/>
</dbReference>
<feature type="domain" description="C2H2-type" evidence="8">
    <location>
        <begin position="235"/>
        <end position="264"/>
    </location>
</feature>
<sequence>MEETEQTCGLIPVSLDLNNATFIHLSDEVSPVRSVELVRQEDLLKLSDGIVTLEDGSQWYKIPLEEEAETKEVYIEGVSTEWGEEDVYNETLEEQTERVNATDEESFAQVIVLEDGSLAYFPQHLEDKTQTVVQNDSKTPAKKERTHQCSEPGCKRSYKSLHHLKVHIRNHTGDRPYKCSMEGCEKAFATDYSRKAHLRTHTGEKPYPCPECLKSFKTSGDLQKHIRTHTGERPFKCPVVGCNKSFTTSNIRKIHIRTHTGERPYVCNFKGCDRSFASSTNHKNHMRIHSGEKPYVCSIENCEKRFTEYSSLYKHNLVHSQVKNYQCSYCLKTYRQLSTLTTHKRTIHGVIAAEDGTEVILEQMRVGKDGSKNFKNITSNLLSLRKEHSAIENVDGNIYIIDNENEITSQFEIEEVPENGCETEDF</sequence>
<dbReference type="OMA" id="KKHEGTH"/>